<dbReference type="KEGG" id="cher:DK880_00345"/>
<sequence length="458" mass="52154">MELCLLIWLTFILHFLHAMLTAFLSFLQKEQLVTNQTEATLLAVSGGVDSVVLCHLFKEAHLPFAIAHCHFNLRGKEADQASQLVASLAAHYQVPYYTTQFETKSFAAKHKISIQMAARTLRYHFFHQLLYKQKLAQIATAHHWDDAVETMLLNLIKGSGIRGLCGIQPIHGSIIRPLLFANKKDIIAYAKQASLTWQEDSSNQALYYQRNFIRHKIIPLLQQINPNFSITLKETALKLNDVRKIFAHHIALAQTNNTITDEDSHCIPIHTITALPGATTTAFELVRSYGFTFKQIQSLMEKPTGSGKRIYSTDYILYVDRQKWFICKQQKAAGRQAAIEANTPCIAYANHTFYLTQHNQNGYTIPKAANVAALAYHKLAFPLTLRPWQAGDYFYPLGMQGRKKLSDYFIDLKVAMVVKEKILVLTSNQQIAWVVGYRIDQRFCIDNQTETIFEITLT</sequence>
<organism evidence="10 11">
    <name type="scientific">Candidatus Cardinium hertigii</name>
    <dbReference type="NCBI Taxonomy" id="247481"/>
    <lineage>
        <taxon>Bacteria</taxon>
        <taxon>Pseudomonadati</taxon>
        <taxon>Bacteroidota</taxon>
        <taxon>Cytophagia</taxon>
        <taxon>Cytophagales</taxon>
        <taxon>Amoebophilaceae</taxon>
        <taxon>Candidatus Cardinium</taxon>
    </lineage>
</organism>
<dbReference type="InterPro" id="IPR014729">
    <property type="entry name" value="Rossmann-like_a/b/a_fold"/>
</dbReference>
<keyword evidence="5 8" id="KW-0547">Nucleotide-binding</keyword>
<evidence type="ECO:0000259" key="9">
    <source>
        <dbReference type="SMART" id="SM00977"/>
    </source>
</evidence>
<comment type="function">
    <text evidence="8">Ligates lysine onto the cytidine present at position 34 of the AUA codon-specific tRNA(Ile) that contains the anticodon CAU, in an ATP-dependent manner. Cytidine is converted to lysidine, thus changing the amino acid specificity of the tRNA from methionine to isoleucine.</text>
</comment>
<evidence type="ECO:0000256" key="8">
    <source>
        <dbReference type="HAMAP-Rule" id="MF_01161"/>
    </source>
</evidence>
<dbReference type="SUPFAM" id="SSF52402">
    <property type="entry name" value="Adenine nucleotide alpha hydrolases-like"/>
    <property type="match status" value="1"/>
</dbReference>
<dbReference type="RefSeq" id="WP_109997114.1">
    <property type="nucleotide sequence ID" value="NZ_CP029619.1"/>
</dbReference>
<dbReference type="PANTHER" id="PTHR43033:SF1">
    <property type="entry name" value="TRNA(ILE)-LYSIDINE SYNTHASE-RELATED"/>
    <property type="match status" value="1"/>
</dbReference>
<evidence type="ECO:0000256" key="4">
    <source>
        <dbReference type="ARBA" id="ARBA00022694"/>
    </source>
</evidence>
<dbReference type="EMBL" id="CP029619">
    <property type="protein sequence ID" value="AWN81673.1"/>
    <property type="molecule type" value="Genomic_DNA"/>
</dbReference>
<dbReference type="GO" id="GO:0032267">
    <property type="term" value="F:tRNA(Ile)-lysidine synthase activity"/>
    <property type="evidence" value="ECO:0007669"/>
    <property type="project" value="UniProtKB-EC"/>
</dbReference>
<keyword evidence="2 8" id="KW-0963">Cytoplasm</keyword>
<dbReference type="GO" id="GO:0006400">
    <property type="term" value="P:tRNA modification"/>
    <property type="evidence" value="ECO:0007669"/>
    <property type="project" value="UniProtKB-UniRule"/>
</dbReference>
<comment type="subcellular location">
    <subcellularLocation>
        <location evidence="1 8">Cytoplasm</location>
    </subcellularLocation>
</comment>
<dbReference type="AlphaFoldDB" id="A0A2Z3L7Q6"/>
<dbReference type="OrthoDB" id="9807403at2"/>
<accession>A0A2Z3L7Q6</accession>
<evidence type="ECO:0000256" key="7">
    <source>
        <dbReference type="ARBA" id="ARBA00048539"/>
    </source>
</evidence>
<dbReference type="Pfam" id="PF01171">
    <property type="entry name" value="ATP_bind_3"/>
    <property type="match status" value="1"/>
</dbReference>
<dbReference type="InterPro" id="IPR011063">
    <property type="entry name" value="TilS/TtcA_N"/>
</dbReference>
<keyword evidence="4 8" id="KW-0819">tRNA processing</keyword>
<keyword evidence="6 8" id="KW-0067">ATP-binding</keyword>
<dbReference type="CDD" id="cd01992">
    <property type="entry name" value="TilS_N"/>
    <property type="match status" value="1"/>
</dbReference>
<reference evidence="10 11" key="1">
    <citation type="submission" date="2018-05" db="EMBL/GenBank/DDBJ databases">
        <title>Candidatus Cardinium hertigii Genome Assembly.</title>
        <authorList>
            <person name="Showmaker K.C."/>
            <person name="Walden K.O."/>
            <person name="Fields C.J."/>
            <person name="Lambert K.N."/>
            <person name="Hudson M.E."/>
        </authorList>
    </citation>
    <scope>NUCLEOTIDE SEQUENCE [LARGE SCALE GENOMIC DNA]</scope>
    <source>
        <strain evidence="11">cHgTN10</strain>
    </source>
</reference>
<proteinExistence type="inferred from homology"/>
<dbReference type="PANTHER" id="PTHR43033">
    <property type="entry name" value="TRNA(ILE)-LYSIDINE SYNTHASE-RELATED"/>
    <property type="match status" value="1"/>
</dbReference>
<feature type="domain" description="Lysidine-tRNA(Ile) synthetase C-terminal" evidence="9">
    <location>
        <begin position="383"/>
        <end position="455"/>
    </location>
</feature>
<dbReference type="InterPro" id="IPR012094">
    <property type="entry name" value="tRNA_Ile_lys_synt"/>
</dbReference>
<dbReference type="Proteomes" id="UP000245872">
    <property type="component" value="Chromosome"/>
</dbReference>
<dbReference type="InterPro" id="IPR012795">
    <property type="entry name" value="tRNA_Ile_lys_synt_N"/>
</dbReference>
<dbReference type="Pfam" id="PF11734">
    <property type="entry name" value="TilS_C"/>
    <property type="match status" value="1"/>
</dbReference>
<dbReference type="SMART" id="SM00977">
    <property type="entry name" value="TilS_C"/>
    <property type="match status" value="1"/>
</dbReference>
<dbReference type="HAMAP" id="MF_01161">
    <property type="entry name" value="tRNA_Ile_lys_synt"/>
    <property type="match status" value="1"/>
</dbReference>
<dbReference type="InterPro" id="IPR012796">
    <property type="entry name" value="Lysidine-tRNA-synth_C"/>
</dbReference>
<evidence type="ECO:0000256" key="3">
    <source>
        <dbReference type="ARBA" id="ARBA00022598"/>
    </source>
</evidence>
<feature type="binding site" evidence="8">
    <location>
        <begin position="45"/>
        <end position="50"/>
    </location>
    <ligand>
        <name>ATP</name>
        <dbReference type="ChEBI" id="CHEBI:30616"/>
    </ligand>
</feature>
<evidence type="ECO:0000256" key="5">
    <source>
        <dbReference type="ARBA" id="ARBA00022741"/>
    </source>
</evidence>
<protein>
    <recommendedName>
        <fullName evidence="8">tRNA(Ile)-lysidine synthase</fullName>
        <ecNumber evidence="8">6.3.4.19</ecNumber>
    </recommendedName>
    <alternativeName>
        <fullName evidence="8">tRNA(Ile)-2-lysyl-cytidine synthase</fullName>
    </alternativeName>
    <alternativeName>
        <fullName evidence="8">tRNA(Ile)-lysidine synthetase</fullName>
    </alternativeName>
</protein>
<comment type="similarity">
    <text evidence="8">Belongs to the tRNA(Ile)-lysidine synthase family.</text>
</comment>
<dbReference type="NCBIfam" id="TIGR02432">
    <property type="entry name" value="lysidine_TilS_N"/>
    <property type="match status" value="1"/>
</dbReference>
<evidence type="ECO:0000256" key="6">
    <source>
        <dbReference type="ARBA" id="ARBA00022840"/>
    </source>
</evidence>
<comment type="domain">
    <text evidence="8">The N-terminal region contains the highly conserved SGGXDS motif, predicted to be a P-loop motif involved in ATP binding.</text>
</comment>
<dbReference type="Gene3D" id="3.40.50.620">
    <property type="entry name" value="HUPs"/>
    <property type="match status" value="1"/>
</dbReference>
<dbReference type="GO" id="GO:0005737">
    <property type="term" value="C:cytoplasm"/>
    <property type="evidence" value="ECO:0007669"/>
    <property type="project" value="UniProtKB-SubCell"/>
</dbReference>
<dbReference type="NCBIfam" id="TIGR02433">
    <property type="entry name" value="lysidine_TilS_C"/>
    <property type="match status" value="1"/>
</dbReference>
<dbReference type="SUPFAM" id="SSF56037">
    <property type="entry name" value="PheT/TilS domain"/>
    <property type="match status" value="1"/>
</dbReference>
<evidence type="ECO:0000313" key="11">
    <source>
        <dbReference type="Proteomes" id="UP000245872"/>
    </source>
</evidence>
<dbReference type="EC" id="6.3.4.19" evidence="8"/>
<comment type="catalytic activity">
    <reaction evidence="7 8">
        <text>cytidine(34) in tRNA(Ile2) + L-lysine + ATP = lysidine(34) in tRNA(Ile2) + AMP + diphosphate + H(+)</text>
        <dbReference type="Rhea" id="RHEA:43744"/>
        <dbReference type="Rhea" id="RHEA-COMP:10625"/>
        <dbReference type="Rhea" id="RHEA-COMP:10670"/>
        <dbReference type="ChEBI" id="CHEBI:15378"/>
        <dbReference type="ChEBI" id="CHEBI:30616"/>
        <dbReference type="ChEBI" id="CHEBI:32551"/>
        <dbReference type="ChEBI" id="CHEBI:33019"/>
        <dbReference type="ChEBI" id="CHEBI:82748"/>
        <dbReference type="ChEBI" id="CHEBI:83665"/>
        <dbReference type="ChEBI" id="CHEBI:456215"/>
        <dbReference type="EC" id="6.3.4.19"/>
    </reaction>
</comment>
<evidence type="ECO:0000256" key="1">
    <source>
        <dbReference type="ARBA" id="ARBA00004496"/>
    </source>
</evidence>
<gene>
    <name evidence="8 10" type="primary">tilS</name>
    <name evidence="10" type="ORF">DK880_00345</name>
</gene>
<keyword evidence="11" id="KW-1185">Reference proteome</keyword>
<name>A0A2Z3L7Q6_9BACT</name>
<keyword evidence="3 8" id="KW-0436">Ligase</keyword>
<dbReference type="GO" id="GO:0005524">
    <property type="term" value="F:ATP binding"/>
    <property type="evidence" value="ECO:0007669"/>
    <property type="project" value="UniProtKB-UniRule"/>
</dbReference>
<evidence type="ECO:0000313" key="10">
    <source>
        <dbReference type="EMBL" id="AWN81673.1"/>
    </source>
</evidence>
<evidence type="ECO:0000256" key="2">
    <source>
        <dbReference type="ARBA" id="ARBA00022490"/>
    </source>
</evidence>